<evidence type="ECO:0008006" key="3">
    <source>
        <dbReference type="Google" id="ProtNLM"/>
    </source>
</evidence>
<reference evidence="1 2" key="2">
    <citation type="submission" date="2020-06" db="EMBL/GenBank/DDBJ databases">
        <title>Complete Genome Sequence of Clostridium muelleri sp. nov. P21T, an Acid-Alcohol Producing Acetogen Isolated from Old Hay.</title>
        <authorList>
            <person name="Duncan K.E."/>
            <person name="Tanner R.S."/>
        </authorList>
    </citation>
    <scope>NUCLEOTIDE SEQUENCE [LARGE SCALE GENOMIC DNA]</scope>
    <source>
        <strain evidence="1 2">P21</strain>
    </source>
</reference>
<comment type="caution">
    <text evidence="1">The sequence shown here is derived from an EMBL/GenBank/DDBJ whole genome shotgun (WGS) entry which is preliminary data.</text>
</comment>
<dbReference type="EMBL" id="JABBNI010000013">
    <property type="protein sequence ID" value="NMM62443.1"/>
    <property type="molecule type" value="Genomic_DNA"/>
</dbReference>
<sequence length="148" mass="17836">MRYKEEISFLERVEDKKEFEMNSREKWKDIQIKELVDQHLGIPQDYLDYLKEIGTGSFRECQFVVHGALETIEDLTGYDLYDLENKKFLVFGDNYSGDFSGFLIEEEWKVAEFWHDCEELHVCGQTFQQYIREQMLMDENGEDTREKF</sequence>
<proteinExistence type="predicted"/>
<dbReference type="RefSeq" id="WP_169297047.1">
    <property type="nucleotide sequence ID" value="NZ_JABBNI010000013.1"/>
</dbReference>
<gene>
    <name evidence="1" type="ORF">HBE96_07015</name>
</gene>
<dbReference type="InterPro" id="IPR037883">
    <property type="entry name" value="Knr4/Smi1-like_sf"/>
</dbReference>
<accession>A0A7Y0EFG3</accession>
<evidence type="ECO:0000313" key="1">
    <source>
        <dbReference type="EMBL" id="NMM62443.1"/>
    </source>
</evidence>
<name>A0A7Y0EFG3_9CLOT</name>
<keyword evidence="2" id="KW-1185">Reference proteome</keyword>
<dbReference type="Proteomes" id="UP000537131">
    <property type="component" value="Unassembled WGS sequence"/>
</dbReference>
<dbReference type="SUPFAM" id="SSF160631">
    <property type="entry name" value="SMI1/KNR4-like"/>
    <property type="match status" value="1"/>
</dbReference>
<dbReference type="Gene3D" id="3.40.1580.10">
    <property type="entry name" value="SMI1/KNR4-like"/>
    <property type="match status" value="1"/>
</dbReference>
<organism evidence="1 2">
    <name type="scientific">Clostridium muellerianum</name>
    <dbReference type="NCBI Taxonomy" id="2716538"/>
    <lineage>
        <taxon>Bacteria</taxon>
        <taxon>Bacillati</taxon>
        <taxon>Bacillota</taxon>
        <taxon>Clostridia</taxon>
        <taxon>Eubacteriales</taxon>
        <taxon>Clostridiaceae</taxon>
        <taxon>Clostridium</taxon>
    </lineage>
</organism>
<protein>
    <recommendedName>
        <fullName evidence="3">Knr4/Smi1-like domain-containing protein</fullName>
    </recommendedName>
</protein>
<evidence type="ECO:0000313" key="2">
    <source>
        <dbReference type="Proteomes" id="UP000537131"/>
    </source>
</evidence>
<reference evidence="1 2" key="1">
    <citation type="submission" date="2020-04" db="EMBL/GenBank/DDBJ databases">
        <authorList>
            <person name="Doyle D.A."/>
        </authorList>
    </citation>
    <scope>NUCLEOTIDE SEQUENCE [LARGE SCALE GENOMIC DNA]</scope>
    <source>
        <strain evidence="1 2">P21</strain>
    </source>
</reference>
<dbReference type="AlphaFoldDB" id="A0A7Y0EFG3"/>